<feature type="compositionally biased region" description="Basic and acidic residues" evidence="1">
    <location>
        <begin position="60"/>
        <end position="72"/>
    </location>
</feature>
<feature type="region of interest" description="Disordered" evidence="1">
    <location>
        <begin position="60"/>
        <end position="88"/>
    </location>
</feature>
<evidence type="ECO:0000313" key="3">
    <source>
        <dbReference type="Proteomes" id="UP000324222"/>
    </source>
</evidence>
<name>A0A5B7DWN1_PORTR</name>
<proteinExistence type="predicted"/>
<organism evidence="2 3">
    <name type="scientific">Portunus trituberculatus</name>
    <name type="common">Swimming crab</name>
    <name type="synonym">Neptunus trituberculatus</name>
    <dbReference type="NCBI Taxonomy" id="210409"/>
    <lineage>
        <taxon>Eukaryota</taxon>
        <taxon>Metazoa</taxon>
        <taxon>Ecdysozoa</taxon>
        <taxon>Arthropoda</taxon>
        <taxon>Crustacea</taxon>
        <taxon>Multicrustacea</taxon>
        <taxon>Malacostraca</taxon>
        <taxon>Eumalacostraca</taxon>
        <taxon>Eucarida</taxon>
        <taxon>Decapoda</taxon>
        <taxon>Pleocyemata</taxon>
        <taxon>Brachyura</taxon>
        <taxon>Eubrachyura</taxon>
        <taxon>Portunoidea</taxon>
        <taxon>Portunidae</taxon>
        <taxon>Portuninae</taxon>
        <taxon>Portunus</taxon>
    </lineage>
</organism>
<evidence type="ECO:0000256" key="1">
    <source>
        <dbReference type="SAM" id="MobiDB-lite"/>
    </source>
</evidence>
<keyword evidence="3" id="KW-1185">Reference proteome</keyword>
<dbReference type="AlphaFoldDB" id="A0A5B7DWN1"/>
<protein>
    <submittedName>
        <fullName evidence="2">Uncharacterized protein</fullName>
    </submittedName>
</protein>
<accession>A0A5B7DWN1</accession>
<dbReference type="EMBL" id="VSRR010001530">
    <property type="protein sequence ID" value="MPC25930.1"/>
    <property type="molecule type" value="Genomic_DNA"/>
</dbReference>
<sequence length="102" mass="11498">MRYREPIHASPGRKREGNEWEGTLRGEGRRLRSNRPNNVHYVHFGYIGQATDTTWGLHLHEAGTRPPGHDQGRSPGQQVLTRGLRRPGGDLTGLRKVVAIEL</sequence>
<feature type="region of interest" description="Disordered" evidence="1">
    <location>
        <begin position="1"/>
        <end position="21"/>
    </location>
</feature>
<comment type="caution">
    <text evidence="2">The sequence shown here is derived from an EMBL/GenBank/DDBJ whole genome shotgun (WGS) entry which is preliminary data.</text>
</comment>
<evidence type="ECO:0000313" key="2">
    <source>
        <dbReference type="EMBL" id="MPC25930.1"/>
    </source>
</evidence>
<dbReference type="Proteomes" id="UP000324222">
    <property type="component" value="Unassembled WGS sequence"/>
</dbReference>
<gene>
    <name evidence="2" type="ORF">E2C01_019054</name>
</gene>
<reference evidence="2 3" key="1">
    <citation type="submission" date="2019-05" db="EMBL/GenBank/DDBJ databases">
        <title>Another draft genome of Portunus trituberculatus and its Hox gene families provides insights of decapod evolution.</title>
        <authorList>
            <person name="Jeong J.-H."/>
            <person name="Song I."/>
            <person name="Kim S."/>
            <person name="Choi T."/>
            <person name="Kim D."/>
            <person name="Ryu S."/>
            <person name="Kim W."/>
        </authorList>
    </citation>
    <scope>NUCLEOTIDE SEQUENCE [LARGE SCALE GENOMIC DNA]</scope>
    <source>
        <tissue evidence="2">Muscle</tissue>
    </source>
</reference>